<name>A0A023C0U9_9FLAO</name>
<evidence type="ECO:0000313" key="2">
    <source>
        <dbReference type="EMBL" id="EZH75931.1"/>
    </source>
</evidence>
<evidence type="ECO:0000256" key="1">
    <source>
        <dbReference type="SAM" id="SignalP"/>
    </source>
</evidence>
<reference evidence="2 3" key="1">
    <citation type="submission" date="2014-04" db="EMBL/GenBank/DDBJ databases">
        <title>Aquimarina sp. 22II-S11-z7 Genome Sequencing.</title>
        <authorList>
            <person name="Lai Q."/>
        </authorList>
    </citation>
    <scope>NUCLEOTIDE SEQUENCE [LARGE SCALE GENOMIC DNA]</scope>
    <source>
        <strain evidence="2 3">22II-S11-z7</strain>
    </source>
</reference>
<comment type="caution">
    <text evidence="2">The sequence shown here is derived from an EMBL/GenBank/DDBJ whole genome shotgun (WGS) entry which is preliminary data.</text>
</comment>
<dbReference type="EMBL" id="AQRA01000001">
    <property type="protein sequence ID" value="EZH75931.1"/>
    <property type="molecule type" value="Genomic_DNA"/>
</dbReference>
<proteinExistence type="predicted"/>
<protein>
    <submittedName>
        <fullName evidence="2">Uncharacterized protein</fullName>
    </submittedName>
</protein>
<sequence>MNTLKNIFGMILVLVAAFLISSCSKNDDEPLPQQEILGYQDILGFYEANGVQKQDFEVDATTGGSITGKDGTKVIFPPNSLVDSDGNLINGIVDVSIREIFTASQMILSNKPTNAVNFSDENTFLLSEGETEVVVTQNGNSLDIAPGTFYQVQVPSTGGEDNDMLPFTGTVTNDGSIVWNATADIGIGNGSSGIAYNAAPSSYIYDVFDTGWSNCDKFYAYPGAKTTNYINLTNSPNAAETAVYLVFKENNLPAVVKIFNAGTPIIQSYTDSLPVGLAVTYVAITIENNQQYLAIKNVIISEEEELSFTFEPKTTQEILDVLALLD</sequence>
<gene>
    <name evidence="2" type="ORF">ATO12_03830</name>
</gene>
<organism evidence="2 3">
    <name type="scientific">Aquimarina atlantica</name>
    <dbReference type="NCBI Taxonomy" id="1317122"/>
    <lineage>
        <taxon>Bacteria</taxon>
        <taxon>Pseudomonadati</taxon>
        <taxon>Bacteroidota</taxon>
        <taxon>Flavobacteriia</taxon>
        <taxon>Flavobacteriales</taxon>
        <taxon>Flavobacteriaceae</taxon>
        <taxon>Aquimarina</taxon>
    </lineage>
</organism>
<keyword evidence="1" id="KW-0732">Signal</keyword>
<evidence type="ECO:0000313" key="3">
    <source>
        <dbReference type="Proteomes" id="UP000023541"/>
    </source>
</evidence>
<dbReference type="OrthoDB" id="1488726at2"/>
<dbReference type="eggNOG" id="ENOG502Z9ED">
    <property type="taxonomic scope" value="Bacteria"/>
</dbReference>
<keyword evidence="3" id="KW-1185">Reference proteome</keyword>
<dbReference type="STRING" id="1317122.ATO12_03830"/>
<dbReference type="PROSITE" id="PS51257">
    <property type="entry name" value="PROKAR_LIPOPROTEIN"/>
    <property type="match status" value="1"/>
</dbReference>
<feature type="chain" id="PRO_5001512089" evidence="1">
    <location>
        <begin position="27"/>
        <end position="326"/>
    </location>
</feature>
<dbReference type="AlphaFoldDB" id="A0A023C0U9"/>
<dbReference type="RefSeq" id="WP_034238754.1">
    <property type="nucleotide sequence ID" value="NZ_AQRA01000001.1"/>
</dbReference>
<accession>A0A023C0U9</accession>
<feature type="signal peptide" evidence="1">
    <location>
        <begin position="1"/>
        <end position="26"/>
    </location>
</feature>
<dbReference type="Proteomes" id="UP000023541">
    <property type="component" value="Unassembled WGS sequence"/>
</dbReference>